<protein>
    <submittedName>
        <fullName evidence="3">Uncharacterized protein</fullName>
    </submittedName>
</protein>
<proteinExistence type="predicted"/>
<dbReference type="EMBL" id="BPLQ01000981">
    <property type="protein sequence ID" value="GIX77044.1"/>
    <property type="molecule type" value="Genomic_DNA"/>
</dbReference>
<feature type="compositionally biased region" description="Polar residues" evidence="1">
    <location>
        <begin position="287"/>
        <end position="307"/>
    </location>
</feature>
<dbReference type="Proteomes" id="UP001054837">
    <property type="component" value="Unassembled WGS sequence"/>
</dbReference>
<dbReference type="AlphaFoldDB" id="A0AAV4MYQ9"/>
<feature type="region of interest" description="Disordered" evidence="1">
    <location>
        <begin position="277"/>
        <end position="344"/>
    </location>
</feature>
<comment type="caution">
    <text evidence="3">The sequence shown here is derived from an EMBL/GenBank/DDBJ whole genome shotgun (WGS) entry which is preliminary data.</text>
</comment>
<feature type="region of interest" description="Disordered" evidence="1">
    <location>
        <begin position="388"/>
        <end position="431"/>
    </location>
</feature>
<keyword evidence="4" id="KW-1185">Reference proteome</keyword>
<name>A0AAV4MYQ9_9ARAC</name>
<sequence>MFKIILFSSLLSAVIASSYPLTYEETDHSSFGLINVDEVRPNYMIPSYQTHVEYNDDLAVEGEPRHPLEQMFVEAFPKDLLAERKMIQGNYKGSDGSSEIKHKKHSYEATKITQEKVEIKALDNNYGSKIPYQEYKKAPQGYKKEIHVPSSDVYKKSVVEVKKDLAQPGDYSHSIGEKNNSPMSNHEIDNKHYGDKPSVQEYIKEEYKTIPAKGRNNKGGPLQQTEYESGLHEDHYGNEGGYKGYSNYKAKDDYKHVMQNYNQPKSVVHQAPKTYGIYREGPKKHSSTYQGPSSYHGSNSQAHQPSGKSYHGGLNSANHYGRTPIEGSGIISSHNSFGRNGAKSNGGYNHGIKSSGISGHGHNTGYNSYKDSGYKNIGGSLHGGALNSGHYRKGNSGPSYSGHYNQPKYPELKSHAYPTHSSHSYHGSGNAGSIKISTRIQILVTKI</sequence>
<feature type="region of interest" description="Disordered" evidence="1">
    <location>
        <begin position="168"/>
        <end position="196"/>
    </location>
</feature>
<organism evidence="3 4">
    <name type="scientific">Caerostris darwini</name>
    <dbReference type="NCBI Taxonomy" id="1538125"/>
    <lineage>
        <taxon>Eukaryota</taxon>
        <taxon>Metazoa</taxon>
        <taxon>Ecdysozoa</taxon>
        <taxon>Arthropoda</taxon>
        <taxon>Chelicerata</taxon>
        <taxon>Arachnida</taxon>
        <taxon>Araneae</taxon>
        <taxon>Araneomorphae</taxon>
        <taxon>Entelegynae</taxon>
        <taxon>Araneoidea</taxon>
        <taxon>Araneidae</taxon>
        <taxon>Caerostris</taxon>
    </lineage>
</organism>
<feature type="compositionally biased region" description="Basic and acidic residues" evidence="1">
    <location>
        <begin position="186"/>
        <end position="195"/>
    </location>
</feature>
<evidence type="ECO:0000256" key="2">
    <source>
        <dbReference type="SAM" id="SignalP"/>
    </source>
</evidence>
<feature type="chain" id="PRO_5043775046" evidence="2">
    <location>
        <begin position="17"/>
        <end position="447"/>
    </location>
</feature>
<evidence type="ECO:0000313" key="3">
    <source>
        <dbReference type="EMBL" id="GIX77044.1"/>
    </source>
</evidence>
<reference evidence="3 4" key="1">
    <citation type="submission" date="2021-06" db="EMBL/GenBank/DDBJ databases">
        <title>Caerostris darwini draft genome.</title>
        <authorList>
            <person name="Kono N."/>
            <person name="Arakawa K."/>
        </authorList>
    </citation>
    <scope>NUCLEOTIDE SEQUENCE [LARGE SCALE GENOMIC DNA]</scope>
</reference>
<gene>
    <name evidence="3" type="ORF">CDAR_410411</name>
</gene>
<evidence type="ECO:0000256" key="1">
    <source>
        <dbReference type="SAM" id="MobiDB-lite"/>
    </source>
</evidence>
<keyword evidence="2" id="KW-0732">Signal</keyword>
<accession>A0AAV4MYQ9</accession>
<feature type="compositionally biased region" description="Polar residues" evidence="1">
    <location>
        <begin position="330"/>
        <end position="344"/>
    </location>
</feature>
<evidence type="ECO:0000313" key="4">
    <source>
        <dbReference type="Proteomes" id="UP001054837"/>
    </source>
</evidence>
<feature type="signal peptide" evidence="2">
    <location>
        <begin position="1"/>
        <end position="16"/>
    </location>
</feature>